<gene>
    <name evidence="3" type="ORF">C1SCF055_LOCUS44294</name>
</gene>
<feature type="region of interest" description="Disordered" evidence="2">
    <location>
        <begin position="493"/>
        <end position="615"/>
    </location>
</feature>
<feature type="region of interest" description="Disordered" evidence="2">
    <location>
        <begin position="764"/>
        <end position="882"/>
    </location>
</feature>
<dbReference type="OrthoDB" id="419972at2759"/>
<proteinExistence type="predicted"/>
<feature type="compositionally biased region" description="Low complexity" evidence="2">
    <location>
        <begin position="557"/>
        <end position="582"/>
    </location>
</feature>
<accession>A0A9P1GRQ5</accession>
<feature type="non-terminal residue" evidence="3">
    <location>
        <position position="1690"/>
    </location>
</feature>
<dbReference type="EMBL" id="CAMXCT020006775">
    <property type="protein sequence ID" value="CAL1173204.1"/>
    <property type="molecule type" value="Genomic_DNA"/>
</dbReference>
<evidence type="ECO:0000256" key="2">
    <source>
        <dbReference type="SAM" id="MobiDB-lite"/>
    </source>
</evidence>
<protein>
    <submittedName>
        <fullName evidence="3">Uncharacterized protein</fullName>
    </submittedName>
</protein>
<feature type="compositionally biased region" description="Low complexity" evidence="2">
    <location>
        <begin position="592"/>
        <end position="610"/>
    </location>
</feature>
<reference evidence="4" key="2">
    <citation type="submission" date="2024-04" db="EMBL/GenBank/DDBJ databases">
        <authorList>
            <person name="Chen Y."/>
            <person name="Shah S."/>
            <person name="Dougan E. K."/>
            <person name="Thang M."/>
            <person name="Chan C."/>
        </authorList>
    </citation>
    <scope>NUCLEOTIDE SEQUENCE [LARGE SCALE GENOMIC DNA]</scope>
</reference>
<feature type="compositionally biased region" description="Basic and acidic residues" evidence="2">
    <location>
        <begin position="536"/>
        <end position="545"/>
    </location>
</feature>
<feature type="non-terminal residue" evidence="3">
    <location>
        <position position="1"/>
    </location>
</feature>
<comment type="caution">
    <text evidence="3">The sequence shown here is derived from an EMBL/GenBank/DDBJ whole genome shotgun (WGS) entry which is preliminary data.</text>
</comment>
<name>A0A9P1GRQ5_9DINO</name>
<reference evidence="3" key="1">
    <citation type="submission" date="2022-10" db="EMBL/GenBank/DDBJ databases">
        <authorList>
            <person name="Chen Y."/>
            <person name="Dougan E. K."/>
            <person name="Chan C."/>
            <person name="Rhodes N."/>
            <person name="Thang M."/>
        </authorList>
    </citation>
    <scope>NUCLEOTIDE SEQUENCE</scope>
</reference>
<evidence type="ECO:0000313" key="4">
    <source>
        <dbReference type="EMBL" id="CAL1173204.1"/>
    </source>
</evidence>
<evidence type="ECO:0000313" key="3">
    <source>
        <dbReference type="EMBL" id="CAI4019829.1"/>
    </source>
</evidence>
<dbReference type="EMBL" id="CAMXCT010006775">
    <property type="protein sequence ID" value="CAI4019829.1"/>
    <property type="molecule type" value="Genomic_DNA"/>
</dbReference>
<feature type="compositionally biased region" description="Basic and acidic residues" evidence="2">
    <location>
        <begin position="835"/>
        <end position="844"/>
    </location>
</feature>
<evidence type="ECO:0000256" key="1">
    <source>
        <dbReference type="SAM" id="Coils"/>
    </source>
</evidence>
<feature type="coiled-coil region" evidence="1">
    <location>
        <begin position="123"/>
        <end position="150"/>
    </location>
</feature>
<feature type="compositionally biased region" description="Low complexity" evidence="2">
    <location>
        <begin position="845"/>
        <end position="863"/>
    </location>
</feature>
<feature type="compositionally biased region" description="Basic residues" evidence="2">
    <location>
        <begin position="821"/>
        <end position="834"/>
    </location>
</feature>
<sequence length="1690" mass="186691">HGGEHEKGLLALHMNLGYWLRMRQSLLDWLSETLDFRQEIFSPDLKGSSLKARERPPLYKVLDPKYSILTQVQQFFASLLMCSEGSGKMANESFNPCSKEVWNEVKDSYNSLPQDQKDIYESMSSESKANAALQRAKKKAEKTGNAQRDETANNVALVDEQKESPFFHVQSVPYSKLTSAVSDASTLEDVVQLAGKKLRQELPGKHTFPLSENVLETAFQGLARNGLSGKAAEAKFRVESERIARPPDNDIFPERVVHQGVCGELCRNFTDPRRISFHQRVEDLFHQLVRDLGGVKEAVGYDPLCACQVVDSLGKTTVQFAFMTAPSAQSGIHKPQEVFCLLNVALEGDEDDPDPFCGLILELATSEYITPQGSLYLPVQANKVGALKMFATDEFVEHLLDLPTVSDPSNYADEINVCLLKFEDILPSVVKVLGIDFDVGTLVAKSHEDTDMDALGDDDDDEDVGELPLDVEQFCASVHKAADINEHRHAQDQVGGVDFGGGDSDSESDGDVLVDTGLSIDADAAPATCSQSQQGRKKDGPHDLLFETPKGKKNRSKGSPSSSSKMSVHSKSSKSPSTPKSPTTRMVMKVVTSMKRMSLSSKTSTSTKSPKSVKKVIKKIDKGGGLWALRKPVGKQRNNPTYGEHRDHELNEKLNDPVYKTEFLKARSEWCEERQGGGKRRRLQGEKGAGYMWPVALLKKHDKPTPAAKKLQSIHHQGKLVKGLILEEWAIGAIEVASHSDKKAKLETRLALDDSGDEAGEASGAFEHLQKKVRVTSSTNDDGTEITLKMPKSNGTNEDDELHSLLWGSATNNSDDETDAKKKKASGINRNKRTLRAEARKDDGSSAAASTSNDANTSTSNDGLWGLSIPPTSSRKTHQESRELDKIEAVILQANQMKRQMEDPRTVQQITVVKARAMLDKIDGKKTEEVSRMVLEMIRNEGNGCRASQVWDSLREAKSLVEGIVEFTEALQDQEASTETLRACAVRIKDLGVSLPRSVNMVMCRRSVEKLINQEQFEEIFKFLDPSCAKDIPLGISTVLPEGEEKEKLNALIMDVQSGSISHCINQILLKEFTSESSEADEAANAAAREKFMIHSVDKLVEFIDMFKESSIFETSSPTKSPFREELNKILLLANAVASQRRLQTSDLDELEFAKSSLLKNRTSAFYNGFTIFPLGLFIVDSTHKAIQQCRHDQLVYKELCAAGEYATSIGVIKKEAMIKDKGQGEGEFEILVPNSSKFADMVAKLFLFKEGASSAMKLSAACISSCSEIENRIEEVRSALLEAVATKFELKFKNLNGILEKCPQGLNDDQLSECCQEIQKLIAFHPCPKFQSAKLLGKECASVIDETMNSLIKIAKMLQAAVPKLAKMGHGLDDAGESLFMNQVVTDLFAVLSDEDACRKIKNFAPVLKNGLDSVKVTIMSAVSAWVSKTAATFQSFLGSLLDTEIVVTSILKYEIVGNVGAETDEGVDWCGVYAGFVQHDQRMTGKVQVKMNGEMKTLDMHVAFLCLAGSLLQVSKYSNLVSTTLGEIEKVDVFQTLYQKEFTEKKKTTPAPANVEKSKLDYMTILLPHLTRLSKAVVAFESILSKIEDGIGYMENIKDFWKKLMETLRAAFQKYVQEMFGELDSIKKGIMYLFDQVKGKHDILDLFQKDKLPEASVASLVADEDATVLLFLGGKVLTRQLAPGETRL</sequence>
<organism evidence="3">
    <name type="scientific">Cladocopium goreaui</name>
    <dbReference type="NCBI Taxonomy" id="2562237"/>
    <lineage>
        <taxon>Eukaryota</taxon>
        <taxon>Sar</taxon>
        <taxon>Alveolata</taxon>
        <taxon>Dinophyceae</taxon>
        <taxon>Suessiales</taxon>
        <taxon>Symbiodiniaceae</taxon>
        <taxon>Cladocopium</taxon>
    </lineage>
</organism>
<keyword evidence="1" id="KW-0175">Coiled coil</keyword>